<gene>
    <name evidence="1" type="ORF">MUN79_04265</name>
</gene>
<dbReference type="KEGG" id="hcu:MUN79_04265"/>
<dbReference type="EMBL" id="CP095046">
    <property type="protein sequence ID" value="UOQ73192.1"/>
    <property type="molecule type" value="Genomic_DNA"/>
</dbReference>
<name>A0A8T9Q8B4_9BACT</name>
<dbReference type="Proteomes" id="UP000831796">
    <property type="component" value="Chromosome"/>
</dbReference>
<accession>A0A8T9Q8B4</accession>
<protein>
    <recommendedName>
        <fullName evidence="3">T9SS type A sorting domain-containing protein</fullName>
    </recommendedName>
</protein>
<dbReference type="AlphaFoldDB" id="A0A8T9Q8B4"/>
<reference evidence="1" key="1">
    <citation type="submission" date="2022-04" db="EMBL/GenBank/DDBJ databases">
        <title>Hymenobacter sp. isolated from the air.</title>
        <authorList>
            <person name="Won M."/>
            <person name="Lee C.-M."/>
            <person name="Woen H.-Y."/>
            <person name="Kwon S.-W."/>
        </authorList>
    </citation>
    <scope>NUCLEOTIDE SEQUENCE</scope>
    <source>
        <strain evidence="1">5116S-3</strain>
    </source>
</reference>
<proteinExistence type="predicted"/>
<keyword evidence="2" id="KW-1185">Reference proteome</keyword>
<evidence type="ECO:0000313" key="2">
    <source>
        <dbReference type="Proteomes" id="UP000831796"/>
    </source>
</evidence>
<evidence type="ECO:0008006" key="3">
    <source>
        <dbReference type="Google" id="ProtNLM"/>
    </source>
</evidence>
<sequence>MIPKATPVLFKLLNTVGQVVRTRTLTLTNGLRSELNLAGLAAGHYILLMEADGQQAAHP</sequence>
<evidence type="ECO:0000313" key="1">
    <source>
        <dbReference type="EMBL" id="UOQ73192.1"/>
    </source>
</evidence>
<organism evidence="1 2">
    <name type="scientific">Hymenobacter cellulosilyticus</name>
    <dbReference type="NCBI Taxonomy" id="2932248"/>
    <lineage>
        <taxon>Bacteria</taxon>
        <taxon>Pseudomonadati</taxon>
        <taxon>Bacteroidota</taxon>
        <taxon>Cytophagia</taxon>
        <taxon>Cytophagales</taxon>
        <taxon>Hymenobacteraceae</taxon>
        <taxon>Hymenobacter</taxon>
    </lineage>
</organism>